<dbReference type="PANTHER" id="PTHR30474:SF2">
    <property type="entry name" value="PEPTIDOGLYCAN GLYCOSYLTRANSFERASE FTSW-RELATED"/>
    <property type="match status" value="1"/>
</dbReference>
<feature type="transmembrane region" description="Helical" evidence="22">
    <location>
        <begin position="12"/>
        <end position="33"/>
    </location>
</feature>
<dbReference type="EMBL" id="JBHUMZ010000047">
    <property type="protein sequence ID" value="MFD2639805.1"/>
    <property type="molecule type" value="Genomic_DNA"/>
</dbReference>
<keyword evidence="10 22" id="KW-1133">Transmembrane helix</keyword>
<feature type="transmembrane region" description="Helical" evidence="22">
    <location>
        <begin position="167"/>
        <end position="184"/>
    </location>
</feature>
<dbReference type="InterPro" id="IPR013437">
    <property type="entry name" value="FtsW"/>
</dbReference>
<evidence type="ECO:0000256" key="1">
    <source>
        <dbReference type="ARBA" id="ARBA00004651"/>
    </source>
</evidence>
<sequence length="389" mass="42777">MKKHLRNLDYPLLVIILLLSLFGLVMVYSASFVEAGLDPSINDSGYYFERQRIWLVLGLVIFFFSSMFSYRSLRKLTQPAFIITVIFLVLVLTSMGVTVNGATRWLDFKIFLFQPSELAKITMVLYFSHILTRKQDRLDDFKQGVLPPILLLGFVFGLIVLQPDLGTATSILIACGIILLFSGARFRHLFTIGGAAIALVLVLIFGAGYRRDRFTSFLSPFEDPSGEGYQLIQSLIAIASGKVNGVGLGNGVQKAGYLPEAHTDFIMSVIAEELGLFGVLFVIITFMALMYKGVMIAKRAPDRFGRLLALGITFQIISQAIINLGAISGSMPITGITLPLISYGGSSMLITFATLGVLMNVAIKGNMKRGYVEEADEDVPTQQPLRTVK</sequence>
<evidence type="ECO:0000256" key="17">
    <source>
        <dbReference type="ARBA" id="ARBA00041185"/>
    </source>
</evidence>
<comment type="catalytic activity">
    <reaction evidence="20">
        <text>[GlcNAc-(1-&gt;4)-Mur2Ac(oyl-L-Ala-gamma-D-Glu-L-Lys-D-Ala-D-Ala)](n)-di-trans,octa-cis-undecaprenyl diphosphate + beta-D-GlcNAc-(1-&gt;4)-Mur2Ac(oyl-L-Ala-gamma-D-Glu-L-Lys-D-Ala-D-Ala)-di-trans,octa-cis-undecaprenyl diphosphate = [GlcNAc-(1-&gt;4)-Mur2Ac(oyl-L-Ala-gamma-D-Glu-L-Lys-D-Ala-D-Ala)](n+1)-di-trans,octa-cis-undecaprenyl diphosphate + di-trans,octa-cis-undecaprenyl diphosphate + H(+)</text>
        <dbReference type="Rhea" id="RHEA:23708"/>
        <dbReference type="Rhea" id="RHEA-COMP:9602"/>
        <dbReference type="Rhea" id="RHEA-COMP:9603"/>
        <dbReference type="ChEBI" id="CHEBI:15378"/>
        <dbReference type="ChEBI" id="CHEBI:58405"/>
        <dbReference type="ChEBI" id="CHEBI:60033"/>
        <dbReference type="ChEBI" id="CHEBI:78435"/>
        <dbReference type="EC" id="2.4.99.28"/>
    </reaction>
</comment>
<evidence type="ECO:0000256" key="4">
    <source>
        <dbReference type="ARBA" id="ARBA00022618"/>
    </source>
</evidence>
<evidence type="ECO:0000256" key="2">
    <source>
        <dbReference type="ARBA" id="ARBA00004752"/>
    </source>
</evidence>
<evidence type="ECO:0000256" key="6">
    <source>
        <dbReference type="ARBA" id="ARBA00022679"/>
    </source>
</evidence>
<evidence type="ECO:0000256" key="22">
    <source>
        <dbReference type="SAM" id="Phobius"/>
    </source>
</evidence>
<comment type="subcellular location">
    <subcellularLocation>
        <location evidence="1">Cell membrane</location>
        <topology evidence="1">Multi-pass membrane protein</topology>
    </subcellularLocation>
</comment>
<evidence type="ECO:0000256" key="13">
    <source>
        <dbReference type="ARBA" id="ARBA00023316"/>
    </source>
</evidence>
<evidence type="ECO:0000256" key="15">
    <source>
        <dbReference type="ARBA" id="ARBA00033270"/>
    </source>
</evidence>
<protein>
    <recommendedName>
        <fullName evidence="17">Probable peptidoglycan glycosyltransferase FtsW</fullName>
        <ecNumber evidence="19">2.4.99.28</ecNumber>
    </recommendedName>
    <alternativeName>
        <fullName evidence="18">Cell division protein FtsW</fullName>
    </alternativeName>
    <alternativeName>
        <fullName evidence="15">Cell wall polymerase</fullName>
    </alternativeName>
    <alternativeName>
        <fullName evidence="14">Peptidoglycan polymerase</fullName>
    </alternativeName>
</protein>
<feature type="transmembrane region" description="Helical" evidence="22">
    <location>
        <begin position="307"/>
        <end position="328"/>
    </location>
</feature>
<keyword evidence="4" id="KW-0132">Cell division</keyword>
<dbReference type="RefSeq" id="WP_377329815.1">
    <property type="nucleotide sequence ID" value="NZ_JBHUMZ010000047.1"/>
</dbReference>
<keyword evidence="8" id="KW-0133">Cell shape</keyword>
<evidence type="ECO:0000256" key="10">
    <source>
        <dbReference type="ARBA" id="ARBA00022989"/>
    </source>
</evidence>
<keyword evidence="12" id="KW-0131">Cell cycle</keyword>
<evidence type="ECO:0000256" key="19">
    <source>
        <dbReference type="ARBA" id="ARBA00044770"/>
    </source>
</evidence>
<comment type="similarity">
    <text evidence="16">Belongs to the SEDS family. FtsW subfamily.</text>
</comment>
<dbReference type="NCBIfam" id="TIGR02614">
    <property type="entry name" value="ftsW"/>
    <property type="match status" value="1"/>
</dbReference>
<organism evidence="23 24">
    <name type="scientific">Piscibacillus salipiscarius</name>
    <dbReference type="NCBI Taxonomy" id="299480"/>
    <lineage>
        <taxon>Bacteria</taxon>
        <taxon>Bacillati</taxon>
        <taxon>Bacillota</taxon>
        <taxon>Bacilli</taxon>
        <taxon>Bacillales</taxon>
        <taxon>Bacillaceae</taxon>
        <taxon>Piscibacillus</taxon>
    </lineage>
</organism>
<comment type="caution">
    <text evidence="23">The sequence shown here is derived from an EMBL/GenBank/DDBJ whole genome shotgun (WGS) entry which is preliminary data.</text>
</comment>
<feature type="transmembrane region" description="Helical" evidence="22">
    <location>
        <begin position="80"/>
        <end position="99"/>
    </location>
</feature>
<keyword evidence="7 22" id="KW-0812">Transmembrane</keyword>
<proteinExistence type="inferred from homology"/>
<evidence type="ECO:0000313" key="23">
    <source>
        <dbReference type="EMBL" id="MFD2639805.1"/>
    </source>
</evidence>
<dbReference type="Pfam" id="PF01098">
    <property type="entry name" value="FTSW_RODA_SPOVE"/>
    <property type="match status" value="1"/>
</dbReference>
<accession>A0ABW5QDN6</accession>
<keyword evidence="24" id="KW-1185">Reference proteome</keyword>
<evidence type="ECO:0000256" key="12">
    <source>
        <dbReference type="ARBA" id="ARBA00023306"/>
    </source>
</evidence>
<evidence type="ECO:0000256" key="21">
    <source>
        <dbReference type="ARBA" id="ARBA00049966"/>
    </source>
</evidence>
<evidence type="ECO:0000256" key="3">
    <source>
        <dbReference type="ARBA" id="ARBA00022475"/>
    </source>
</evidence>
<comment type="function">
    <text evidence="21">Peptidoglycan polymerase that is essential for cell division.</text>
</comment>
<keyword evidence="9" id="KW-0573">Peptidoglycan synthesis</keyword>
<evidence type="ECO:0000256" key="9">
    <source>
        <dbReference type="ARBA" id="ARBA00022984"/>
    </source>
</evidence>
<feature type="transmembrane region" description="Helical" evidence="22">
    <location>
        <begin position="53"/>
        <end position="73"/>
    </location>
</feature>
<keyword evidence="6" id="KW-0808">Transferase</keyword>
<evidence type="ECO:0000313" key="24">
    <source>
        <dbReference type="Proteomes" id="UP001597452"/>
    </source>
</evidence>
<keyword evidence="5" id="KW-0328">Glycosyltransferase</keyword>
<keyword evidence="3" id="KW-1003">Cell membrane</keyword>
<evidence type="ECO:0000256" key="18">
    <source>
        <dbReference type="ARBA" id="ARBA00041418"/>
    </source>
</evidence>
<evidence type="ECO:0000256" key="5">
    <source>
        <dbReference type="ARBA" id="ARBA00022676"/>
    </source>
</evidence>
<evidence type="ECO:0000256" key="14">
    <source>
        <dbReference type="ARBA" id="ARBA00032370"/>
    </source>
</evidence>
<evidence type="ECO:0000256" key="20">
    <source>
        <dbReference type="ARBA" id="ARBA00049902"/>
    </source>
</evidence>
<comment type="pathway">
    <text evidence="2">Cell wall biogenesis; peptidoglycan biosynthesis.</text>
</comment>
<dbReference type="Proteomes" id="UP001597452">
    <property type="component" value="Unassembled WGS sequence"/>
</dbReference>
<keyword evidence="13" id="KW-0961">Cell wall biogenesis/degradation</keyword>
<feature type="transmembrane region" description="Helical" evidence="22">
    <location>
        <begin position="144"/>
        <end position="161"/>
    </location>
</feature>
<feature type="transmembrane region" description="Helical" evidence="22">
    <location>
        <begin position="340"/>
        <end position="363"/>
    </location>
</feature>
<gene>
    <name evidence="23" type="primary">ftsW</name>
    <name evidence="23" type="ORF">ACFSW4_13130</name>
</gene>
<feature type="transmembrane region" description="Helical" evidence="22">
    <location>
        <begin position="189"/>
        <end position="209"/>
    </location>
</feature>
<feature type="transmembrane region" description="Helical" evidence="22">
    <location>
        <begin position="274"/>
        <end position="295"/>
    </location>
</feature>
<reference evidence="24" key="1">
    <citation type="journal article" date="2019" name="Int. J. Syst. Evol. Microbiol.">
        <title>The Global Catalogue of Microorganisms (GCM) 10K type strain sequencing project: providing services to taxonomists for standard genome sequencing and annotation.</title>
        <authorList>
            <consortium name="The Broad Institute Genomics Platform"/>
            <consortium name="The Broad Institute Genome Sequencing Center for Infectious Disease"/>
            <person name="Wu L."/>
            <person name="Ma J."/>
        </authorList>
    </citation>
    <scope>NUCLEOTIDE SEQUENCE [LARGE SCALE GENOMIC DNA]</scope>
    <source>
        <strain evidence="24">TISTR 1571</strain>
    </source>
</reference>
<dbReference type="EC" id="2.4.99.28" evidence="19"/>
<dbReference type="InterPro" id="IPR001182">
    <property type="entry name" value="FtsW/RodA"/>
</dbReference>
<evidence type="ECO:0000256" key="8">
    <source>
        <dbReference type="ARBA" id="ARBA00022960"/>
    </source>
</evidence>
<evidence type="ECO:0000256" key="16">
    <source>
        <dbReference type="ARBA" id="ARBA00038053"/>
    </source>
</evidence>
<name>A0ABW5QDN6_9BACI</name>
<evidence type="ECO:0000256" key="11">
    <source>
        <dbReference type="ARBA" id="ARBA00023136"/>
    </source>
</evidence>
<dbReference type="PANTHER" id="PTHR30474">
    <property type="entry name" value="CELL CYCLE PROTEIN"/>
    <property type="match status" value="1"/>
</dbReference>
<keyword evidence="11 22" id="KW-0472">Membrane</keyword>
<evidence type="ECO:0000256" key="7">
    <source>
        <dbReference type="ARBA" id="ARBA00022692"/>
    </source>
</evidence>